<dbReference type="SUPFAM" id="SSF143422">
    <property type="entry name" value="Transposase IS200-like"/>
    <property type="match status" value="1"/>
</dbReference>
<organism evidence="1 2">
    <name type="scientific">Candidatus Curtissbacteria bacterium RIFCSPLOWO2_01_FULL_42_26</name>
    <dbReference type="NCBI Taxonomy" id="1797729"/>
    <lineage>
        <taxon>Bacteria</taxon>
        <taxon>Candidatus Curtissiibacteriota</taxon>
    </lineage>
</organism>
<sequence length="98" mass="11610">MPAKNSVKIYIENSYYHVYNRGVADTKIFLDNQDYEIFLHYLERYLDPSSQHSLAKHVKLLAYCLMPNHFHLFCLQLAKDGITKLIRALSTSYVMYFK</sequence>
<evidence type="ECO:0000313" key="2">
    <source>
        <dbReference type="Proteomes" id="UP000179227"/>
    </source>
</evidence>
<dbReference type="PANTHER" id="PTHR34322:SF2">
    <property type="entry name" value="TRANSPOSASE IS200-LIKE DOMAIN-CONTAINING PROTEIN"/>
    <property type="match status" value="1"/>
</dbReference>
<reference evidence="1 2" key="1">
    <citation type="journal article" date="2016" name="Nat. Commun.">
        <title>Thousands of microbial genomes shed light on interconnected biogeochemical processes in an aquifer system.</title>
        <authorList>
            <person name="Anantharaman K."/>
            <person name="Brown C.T."/>
            <person name="Hug L.A."/>
            <person name="Sharon I."/>
            <person name="Castelle C.J."/>
            <person name="Probst A.J."/>
            <person name="Thomas B.C."/>
            <person name="Singh A."/>
            <person name="Wilkins M.J."/>
            <person name="Karaoz U."/>
            <person name="Brodie E.L."/>
            <person name="Williams K.H."/>
            <person name="Hubbard S.S."/>
            <person name="Banfield J.F."/>
        </authorList>
    </citation>
    <scope>NUCLEOTIDE SEQUENCE [LARGE SCALE GENOMIC DNA]</scope>
</reference>
<dbReference type="Gene3D" id="3.30.70.1290">
    <property type="entry name" value="Transposase IS200-like"/>
    <property type="match status" value="1"/>
</dbReference>
<dbReference type="PANTHER" id="PTHR34322">
    <property type="entry name" value="TRANSPOSASE, Y1_TNP DOMAIN-CONTAINING"/>
    <property type="match status" value="1"/>
</dbReference>
<dbReference type="GO" id="GO:0003677">
    <property type="term" value="F:DNA binding"/>
    <property type="evidence" value="ECO:0007669"/>
    <property type="project" value="InterPro"/>
</dbReference>
<dbReference type="STRING" id="1797729.A3A60_00605"/>
<comment type="caution">
    <text evidence="1">The sequence shown here is derived from an EMBL/GenBank/DDBJ whole genome shotgun (WGS) entry which is preliminary data.</text>
</comment>
<dbReference type="GO" id="GO:0004803">
    <property type="term" value="F:transposase activity"/>
    <property type="evidence" value="ECO:0007669"/>
    <property type="project" value="InterPro"/>
</dbReference>
<dbReference type="Proteomes" id="UP000179227">
    <property type="component" value="Unassembled WGS sequence"/>
</dbReference>
<dbReference type="GO" id="GO:0006313">
    <property type="term" value="P:DNA transposition"/>
    <property type="evidence" value="ECO:0007669"/>
    <property type="project" value="InterPro"/>
</dbReference>
<dbReference type="EMBL" id="MFBS01000013">
    <property type="protein sequence ID" value="OGE10151.1"/>
    <property type="molecule type" value="Genomic_DNA"/>
</dbReference>
<gene>
    <name evidence="1" type="ORF">A3A60_00605</name>
</gene>
<evidence type="ECO:0000313" key="1">
    <source>
        <dbReference type="EMBL" id="OGE10151.1"/>
    </source>
</evidence>
<name>A0A1F5I1B4_9BACT</name>
<accession>A0A1F5I1B4</accession>
<dbReference type="AlphaFoldDB" id="A0A1F5I1B4"/>
<protein>
    <submittedName>
        <fullName evidence="1">Uncharacterized protein</fullName>
    </submittedName>
</protein>
<dbReference type="InterPro" id="IPR036515">
    <property type="entry name" value="Transposase_17_sf"/>
</dbReference>
<proteinExistence type="predicted"/>